<feature type="compositionally biased region" description="Basic and acidic residues" evidence="1">
    <location>
        <begin position="194"/>
        <end position="205"/>
    </location>
</feature>
<feature type="region of interest" description="Disordered" evidence="1">
    <location>
        <begin position="43"/>
        <end position="79"/>
    </location>
</feature>
<protein>
    <submittedName>
        <fullName evidence="2">Uncharacterized protein</fullName>
    </submittedName>
</protein>
<dbReference type="OrthoDB" id="10429628at2759"/>
<sequence length="205" mass="21577">DLDEEVDLMLSSPLSRVGTRFVPPSEILSSGVDAEATEQILDKNLGLLTPERTPFEESDDFQASRSLPDHSGSTSSSSVVGRIVGVSEGPGSPTQAPCDIAKVGDVGNDHTSSIDGLVVRASGKITPPSLLATAGPRVDQLSSLEVRGVSGEQDETALAIDMSVPDSTPISTIVLDSESSSSQTQAFVRKTARIQKEREEGQVWD</sequence>
<keyword evidence="3" id="KW-1185">Reference proteome</keyword>
<dbReference type="EMBL" id="SRPO01001015">
    <property type="protein sequence ID" value="KAG5927441.1"/>
    <property type="molecule type" value="Genomic_DNA"/>
</dbReference>
<proteinExistence type="predicted"/>
<evidence type="ECO:0000256" key="1">
    <source>
        <dbReference type="SAM" id="MobiDB-lite"/>
    </source>
</evidence>
<dbReference type="AlphaFoldDB" id="A0A9P7M190"/>
<dbReference type="Proteomes" id="UP000706124">
    <property type="component" value="Unassembled WGS sequence"/>
</dbReference>
<reference evidence="2 3" key="1">
    <citation type="journal article" date="2020" name="bioRxiv">
        <title>Whole genome comparisons of ergot fungi reveals the divergence and evolution of species within the genus Claviceps are the result of varying mechanisms driving genome evolution and host range expansion.</title>
        <authorList>
            <person name="Wyka S.A."/>
            <person name="Mondo S.J."/>
            <person name="Liu M."/>
            <person name="Dettman J."/>
            <person name="Nalam V."/>
            <person name="Broders K.D."/>
        </authorList>
    </citation>
    <scope>NUCLEOTIDE SEQUENCE [LARGE SCALE GENOMIC DNA]</scope>
    <source>
        <strain evidence="2 3">CCC 1485</strain>
    </source>
</reference>
<gene>
    <name evidence="2" type="ORF">E4U60_000176</name>
</gene>
<name>A0A9P7M190_9HYPO</name>
<feature type="region of interest" description="Disordered" evidence="1">
    <location>
        <begin position="176"/>
        <end position="205"/>
    </location>
</feature>
<comment type="caution">
    <text evidence="2">The sequence shown here is derived from an EMBL/GenBank/DDBJ whole genome shotgun (WGS) entry which is preliminary data.</text>
</comment>
<evidence type="ECO:0000313" key="2">
    <source>
        <dbReference type="EMBL" id="KAG5927441.1"/>
    </source>
</evidence>
<organism evidence="2 3">
    <name type="scientific">Claviceps pazoutovae</name>
    <dbReference type="NCBI Taxonomy" id="1649127"/>
    <lineage>
        <taxon>Eukaryota</taxon>
        <taxon>Fungi</taxon>
        <taxon>Dikarya</taxon>
        <taxon>Ascomycota</taxon>
        <taxon>Pezizomycotina</taxon>
        <taxon>Sordariomycetes</taxon>
        <taxon>Hypocreomycetidae</taxon>
        <taxon>Hypocreales</taxon>
        <taxon>Clavicipitaceae</taxon>
        <taxon>Claviceps</taxon>
    </lineage>
</organism>
<evidence type="ECO:0000313" key="3">
    <source>
        <dbReference type="Proteomes" id="UP000706124"/>
    </source>
</evidence>
<feature type="compositionally biased region" description="Polar residues" evidence="1">
    <location>
        <begin position="177"/>
        <end position="186"/>
    </location>
</feature>
<feature type="non-terminal residue" evidence="2">
    <location>
        <position position="1"/>
    </location>
</feature>
<accession>A0A9P7M190</accession>